<comment type="caution">
    <text evidence="2">The sequence shown here is derived from an EMBL/GenBank/DDBJ whole genome shotgun (WGS) entry which is preliminary data.</text>
</comment>
<dbReference type="InterPro" id="IPR001036">
    <property type="entry name" value="Acrflvin-R"/>
</dbReference>
<feature type="transmembrane region" description="Helical" evidence="1">
    <location>
        <begin position="894"/>
        <end position="920"/>
    </location>
</feature>
<feature type="transmembrane region" description="Helical" evidence="1">
    <location>
        <begin position="12"/>
        <end position="30"/>
    </location>
</feature>
<feature type="transmembrane region" description="Helical" evidence="1">
    <location>
        <begin position="387"/>
        <end position="410"/>
    </location>
</feature>
<feature type="transmembrane region" description="Helical" evidence="1">
    <location>
        <begin position="463"/>
        <end position="490"/>
    </location>
</feature>
<feature type="transmembrane region" description="Helical" evidence="1">
    <location>
        <begin position="334"/>
        <end position="353"/>
    </location>
</feature>
<dbReference type="EMBL" id="JAAVTX010000002">
    <property type="protein sequence ID" value="NKE44258.1"/>
    <property type="molecule type" value="Genomic_DNA"/>
</dbReference>
<dbReference type="SUPFAM" id="SSF82866">
    <property type="entry name" value="Multidrug efflux transporter AcrB transmembrane domain"/>
    <property type="match status" value="2"/>
</dbReference>
<dbReference type="RefSeq" id="WP_168048115.1">
    <property type="nucleotide sequence ID" value="NZ_JAATJR010000002.1"/>
</dbReference>
<dbReference type="Gene3D" id="3.30.70.1440">
    <property type="entry name" value="Multidrug efflux transporter AcrB pore domain"/>
    <property type="match status" value="1"/>
</dbReference>
<dbReference type="PANTHER" id="PTHR32063">
    <property type="match status" value="1"/>
</dbReference>
<feature type="transmembrane region" description="Helical" evidence="1">
    <location>
        <begin position="360"/>
        <end position="381"/>
    </location>
</feature>
<dbReference type="SUPFAM" id="SSF82714">
    <property type="entry name" value="Multidrug efflux transporter AcrB TolC docking domain, DN and DC subdomains"/>
    <property type="match status" value="2"/>
</dbReference>
<keyword evidence="1" id="KW-0472">Membrane</keyword>
<dbReference type="Proteomes" id="UP000765160">
    <property type="component" value="Unassembled WGS sequence"/>
</dbReference>
<gene>
    <name evidence="2" type="ORF">HB662_05680</name>
</gene>
<dbReference type="Gene3D" id="3.30.2090.10">
    <property type="entry name" value="Multidrug efflux transporter AcrB TolC docking domain, DN and DC subdomains"/>
    <property type="match status" value="2"/>
</dbReference>
<dbReference type="Gene3D" id="3.30.70.1320">
    <property type="entry name" value="Multidrug efflux transporter AcrB pore domain like"/>
    <property type="match status" value="1"/>
</dbReference>
<name>A0ABX1EV69_9PROT</name>
<feature type="transmembrane region" description="Helical" evidence="1">
    <location>
        <begin position="957"/>
        <end position="979"/>
    </location>
</feature>
<organism evidence="2 3">
    <name type="scientific">Falsiroseomonas frigidaquae</name>
    <dbReference type="NCBI Taxonomy" id="487318"/>
    <lineage>
        <taxon>Bacteria</taxon>
        <taxon>Pseudomonadati</taxon>
        <taxon>Pseudomonadota</taxon>
        <taxon>Alphaproteobacteria</taxon>
        <taxon>Acetobacterales</taxon>
        <taxon>Roseomonadaceae</taxon>
        <taxon>Falsiroseomonas</taxon>
    </lineage>
</organism>
<keyword evidence="3" id="KW-1185">Reference proteome</keyword>
<dbReference type="PANTHER" id="PTHR32063:SF78">
    <property type="entry name" value="ACRB_ACRD_ACRF FAMILY PROTEIN"/>
    <property type="match status" value="1"/>
</dbReference>
<feature type="transmembrane region" description="Helical" evidence="1">
    <location>
        <begin position="525"/>
        <end position="545"/>
    </location>
</feature>
<sequence length="1031" mass="109392">MSISAPFIARPIGTTLMAIGLALAGLVAYFDLPVAPLPKVDFPTIAVTASQPGADPAIMASSVAAPLERKLGEIQGISEMTSTSSLGSTRIIIQFNLERSIESAARDVQAAINAAQADLPSGLTSQPSFRKLNPGDLPVLILAMTSDTLTAGEIYDAADSVVVPRLSQVNGTATVAIAGAEQPAIRVAVDPAAATAANVSLDQIRTAITSANVTQATGLIDGPQQSSAIAVNDRLSTAAEFGEIVVTQSNGAIVRLSSLARVDQGPRDRRQAGSYNGRPAVILTIYKQADANVLEVVDGIRDLLPDLNRWIPAGIDITIMRDRSETIRASVAEVQHTLLISIVLVVLVVAVFLRRFSAIVAAGISVPLSLLGTLGVMWMVGFSLNNLSLMALTISVGFVVDDAIIMIENMARMSERGMRPRQAALEGARQIGFTVVSMSVSLIAVFIPLLFMGGVVGRMFFEFAATLSIAVAISAVISLTVTPMVAVLLAQGTPRPPSRFGRGFEWAMDRTIDGYMRSLAVVLRWRRLTVGFTVALVGLTVWLYMQVPKAFFPEQDSNLLVGAVVAQPDTSFQAMVGYQDQVMAVIRQDPAVENIAASLGGGGFFGSSNIRLQVALKPLEVRGGLTANQIIARLRAPLGRIVGVQTFLRAQSDINIGGRQGNASYQYVLLTPDLDDLGTWSERLVNQLRTLPQVVDVSSDQERTGLVSRLVIDRDAAARLGVSISALGGALNNAFAQRQVSTIYRMRNQYRVILEIDPRLTEDPSQLTGIFVPGRDGPVPLGSLVRLERTTAPRSITHQGLFPAASISFSLAEGVELGAATRIVEQAALDIQMPASVRGEFAGNARSFQSFLTGLPLLILAALVTIYIVLGVLYESLIHPLTILSTLPTAGIGALLALLATGTPFSVIAMIGVILLMGIVKKNAIMMVDFALAHEREGGEGGMVAILEACRERFRPILMTTLAALFGAIPLAIATGPGAELRQPLGITIIGGLILSQLLTLYTTPAVYLTFERMAATRRRRLPPATAVAPA</sequence>
<reference evidence="2 3" key="1">
    <citation type="submission" date="2020-03" db="EMBL/GenBank/DDBJ databases">
        <title>Roseomonas selenitidurans sp. nov. isolated from soil.</title>
        <authorList>
            <person name="Liu H."/>
        </authorList>
    </citation>
    <scope>NUCLEOTIDE SEQUENCE [LARGE SCALE GENOMIC DNA]</scope>
    <source>
        <strain evidence="2 3">JCM 15073</strain>
    </source>
</reference>
<evidence type="ECO:0000256" key="1">
    <source>
        <dbReference type="SAM" id="Phobius"/>
    </source>
</evidence>
<protein>
    <submittedName>
        <fullName evidence="2">MMPL family transporter</fullName>
    </submittedName>
</protein>
<keyword evidence="1" id="KW-1133">Transmembrane helix</keyword>
<dbReference type="SUPFAM" id="SSF82693">
    <property type="entry name" value="Multidrug efflux transporter AcrB pore domain, PN1, PN2, PC1 and PC2 subdomains"/>
    <property type="match status" value="3"/>
</dbReference>
<dbReference type="Pfam" id="PF00873">
    <property type="entry name" value="ACR_tran"/>
    <property type="match status" value="1"/>
</dbReference>
<evidence type="ECO:0000313" key="2">
    <source>
        <dbReference type="EMBL" id="NKE44258.1"/>
    </source>
</evidence>
<feature type="transmembrane region" description="Helical" evidence="1">
    <location>
        <begin position="431"/>
        <end position="451"/>
    </location>
</feature>
<dbReference type="PRINTS" id="PR00702">
    <property type="entry name" value="ACRIFLAVINRP"/>
</dbReference>
<feature type="transmembrane region" description="Helical" evidence="1">
    <location>
        <begin position="985"/>
        <end position="1011"/>
    </location>
</feature>
<accession>A0ABX1EV69</accession>
<evidence type="ECO:0000313" key="3">
    <source>
        <dbReference type="Proteomes" id="UP000765160"/>
    </source>
</evidence>
<dbReference type="Gene3D" id="1.20.1640.10">
    <property type="entry name" value="Multidrug efflux transporter AcrB transmembrane domain"/>
    <property type="match status" value="2"/>
</dbReference>
<dbReference type="InterPro" id="IPR027463">
    <property type="entry name" value="AcrB_DN_DC_subdom"/>
</dbReference>
<proteinExistence type="predicted"/>
<dbReference type="Gene3D" id="3.30.70.1430">
    <property type="entry name" value="Multidrug efflux transporter AcrB pore domain"/>
    <property type="match status" value="2"/>
</dbReference>
<keyword evidence="1" id="KW-0812">Transmembrane</keyword>
<feature type="transmembrane region" description="Helical" evidence="1">
    <location>
        <begin position="851"/>
        <end position="874"/>
    </location>
</feature>